<evidence type="ECO:0000313" key="2">
    <source>
        <dbReference type="Proteomes" id="UP000184394"/>
    </source>
</evidence>
<evidence type="ECO:0000313" key="1">
    <source>
        <dbReference type="EMBL" id="SHM38054.1"/>
    </source>
</evidence>
<name>A0A1M7IBC8_RUMFL</name>
<dbReference type="EMBL" id="FRCT01000004">
    <property type="protein sequence ID" value="SHM38054.1"/>
    <property type="molecule type" value="Genomic_DNA"/>
</dbReference>
<dbReference type="AlphaFoldDB" id="A0A1M7IBC8"/>
<dbReference type="OrthoDB" id="1067148at2"/>
<dbReference type="InterPro" id="IPR056298">
    <property type="entry name" value="AlkZ-rel"/>
</dbReference>
<protein>
    <submittedName>
        <fullName evidence="1">Uncharacterized protein</fullName>
    </submittedName>
</protein>
<accession>A0A1M7IBC8</accession>
<gene>
    <name evidence="1" type="ORF">SAMN04487860_10426</name>
</gene>
<dbReference type="RefSeq" id="WP_072949577.1">
    <property type="nucleotide sequence ID" value="NZ_FRCT01000004.1"/>
</dbReference>
<reference evidence="1 2" key="1">
    <citation type="submission" date="2016-11" db="EMBL/GenBank/DDBJ databases">
        <authorList>
            <person name="Jaros S."/>
            <person name="Januszkiewicz K."/>
            <person name="Wedrychowicz H."/>
        </authorList>
    </citation>
    <scope>NUCLEOTIDE SEQUENCE [LARGE SCALE GENOMIC DNA]</scope>
    <source>
        <strain evidence="1 2">Y1</strain>
    </source>
</reference>
<proteinExistence type="predicted"/>
<organism evidence="1 2">
    <name type="scientific">Ruminococcus flavefaciens</name>
    <dbReference type="NCBI Taxonomy" id="1265"/>
    <lineage>
        <taxon>Bacteria</taxon>
        <taxon>Bacillati</taxon>
        <taxon>Bacillota</taxon>
        <taxon>Clostridia</taxon>
        <taxon>Eubacteriales</taxon>
        <taxon>Oscillospiraceae</taxon>
        <taxon>Ruminococcus</taxon>
    </lineage>
</organism>
<dbReference type="Pfam" id="PF24741">
    <property type="entry name" value="AlkZ-rel"/>
    <property type="match status" value="1"/>
</dbReference>
<sequence length="254" mass="29439">MSVENGEWIMHGLAWDDPYRIRSPKELVDRINEVGFLPLFGNGVKCFSVEEHVASDYWWTGDMEQDPWEWREILAEGHEVAYGKFFDKKAGFISLEWLPYFANYRRDGYDFDSAWEDSKVNRREKLIMEVLTDTDSNGDIIWTDKQILSTELKQLAGFGKGGEKNFQGITTDLMMKTYLVTADFHRRRNKKGAEYGMAVSVLLPPEAVWGYDTVTSAYSEAPRDSWLRIINRVKELFPDADEAEIIRLIGKEPK</sequence>
<dbReference type="Proteomes" id="UP000184394">
    <property type="component" value="Unassembled WGS sequence"/>
</dbReference>